<reference evidence="2 3" key="1">
    <citation type="submission" date="2024-06" db="EMBL/GenBank/DDBJ databases">
        <title>The Natural Products Discovery Center: Release of the First 8490 Sequenced Strains for Exploring Actinobacteria Biosynthetic Diversity.</title>
        <authorList>
            <person name="Kalkreuter E."/>
            <person name="Kautsar S.A."/>
            <person name="Yang D."/>
            <person name="Bader C.D."/>
            <person name="Teijaro C.N."/>
            <person name="Fluegel L."/>
            <person name="Davis C.M."/>
            <person name="Simpson J.R."/>
            <person name="Lauterbach L."/>
            <person name="Steele A.D."/>
            <person name="Gui C."/>
            <person name="Meng S."/>
            <person name="Li G."/>
            <person name="Viehrig K."/>
            <person name="Ye F."/>
            <person name="Su P."/>
            <person name="Kiefer A.F."/>
            <person name="Nichols A."/>
            <person name="Cepeda A.J."/>
            <person name="Yan W."/>
            <person name="Fan B."/>
            <person name="Jiang Y."/>
            <person name="Adhikari A."/>
            <person name="Zheng C.-J."/>
            <person name="Schuster L."/>
            <person name="Cowan T.M."/>
            <person name="Smanski M.J."/>
            <person name="Chevrette M.G."/>
            <person name="De Carvalho L.P.S."/>
            <person name="Shen B."/>
        </authorList>
    </citation>
    <scope>NUCLEOTIDE SEQUENCE [LARGE SCALE GENOMIC DNA]</scope>
    <source>
        <strain evidence="2 3">NPDC019583</strain>
    </source>
</reference>
<accession>A0ABV2Y5N3</accession>
<comment type="caution">
    <text evidence="2">The sequence shown here is derived from an EMBL/GenBank/DDBJ whole genome shotgun (WGS) entry which is preliminary data.</text>
</comment>
<name>A0ABV2Y5N3_9ACTN</name>
<feature type="region of interest" description="Disordered" evidence="1">
    <location>
        <begin position="1"/>
        <end position="49"/>
    </location>
</feature>
<dbReference type="EMBL" id="JBEYBN010000076">
    <property type="protein sequence ID" value="MEU2271575.1"/>
    <property type="molecule type" value="Genomic_DNA"/>
</dbReference>
<keyword evidence="3" id="KW-1185">Reference proteome</keyword>
<gene>
    <name evidence="2" type="ORF">ABZ568_35185</name>
</gene>
<sequence length="49" mass="5372">MTEENKRANQKPTTIRATESKARRTADKATAPASRAAKQAAGKADETRW</sequence>
<evidence type="ECO:0000313" key="2">
    <source>
        <dbReference type="EMBL" id="MEU2271575.1"/>
    </source>
</evidence>
<organism evidence="2 3">
    <name type="scientific">Streptomyces olindensis</name>
    <dbReference type="NCBI Taxonomy" id="358823"/>
    <lineage>
        <taxon>Bacteria</taxon>
        <taxon>Bacillati</taxon>
        <taxon>Actinomycetota</taxon>
        <taxon>Actinomycetes</taxon>
        <taxon>Kitasatosporales</taxon>
        <taxon>Streptomycetaceae</taxon>
        <taxon>Streptomyces</taxon>
    </lineage>
</organism>
<proteinExistence type="predicted"/>
<dbReference type="Proteomes" id="UP001550603">
    <property type="component" value="Unassembled WGS sequence"/>
</dbReference>
<feature type="compositionally biased region" description="Low complexity" evidence="1">
    <location>
        <begin position="28"/>
        <end position="42"/>
    </location>
</feature>
<dbReference type="RefSeq" id="WP_359793424.1">
    <property type="nucleotide sequence ID" value="NZ_JBEYBN010000076.1"/>
</dbReference>
<protein>
    <submittedName>
        <fullName evidence="2">Uncharacterized protein</fullName>
    </submittedName>
</protein>
<feature type="compositionally biased region" description="Basic and acidic residues" evidence="1">
    <location>
        <begin position="18"/>
        <end position="27"/>
    </location>
</feature>
<evidence type="ECO:0000313" key="3">
    <source>
        <dbReference type="Proteomes" id="UP001550603"/>
    </source>
</evidence>
<evidence type="ECO:0000256" key="1">
    <source>
        <dbReference type="SAM" id="MobiDB-lite"/>
    </source>
</evidence>